<keyword evidence="4" id="KW-0238">DNA-binding</keyword>
<dbReference type="InterPro" id="IPR002078">
    <property type="entry name" value="Sigma_54_int"/>
</dbReference>
<dbReference type="OrthoDB" id="5401077at2"/>
<protein>
    <submittedName>
        <fullName evidence="7">Sigma54 specific transcriptional regulator, Fis family</fullName>
    </submittedName>
</protein>
<dbReference type="InterPro" id="IPR025662">
    <property type="entry name" value="Sigma_54_int_dom_ATP-bd_1"/>
</dbReference>
<evidence type="ECO:0000256" key="2">
    <source>
        <dbReference type="ARBA" id="ARBA00022840"/>
    </source>
</evidence>
<evidence type="ECO:0000313" key="8">
    <source>
        <dbReference type="Proteomes" id="UP000008641"/>
    </source>
</evidence>
<reference evidence="7 8" key="1">
    <citation type="journal article" date="2011" name="Stand. Genomic Sci.">
        <title>Complete genome sequence of Weeksella virosa type strain (9751).</title>
        <authorList>
            <person name="Lang E."/>
            <person name="Teshima H."/>
            <person name="Lucas S."/>
            <person name="Lapidus A."/>
            <person name="Hammon N."/>
            <person name="Deshpande S."/>
            <person name="Nolan M."/>
            <person name="Cheng J.F."/>
            <person name="Pitluck S."/>
            <person name="Liolios K."/>
            <person name="Pagani I."/>
            <person name="Mikhailova N."/>
            <person name="Ivanova N."/>
            <person name="Mavromatis K."/>
            <person name="Pati A."/>
            <person name="Tapia R."/>
            <person name="Han C."/>
            <person name="Goodwin L."/>
            <person name="Chen A."/>
            <person name="Palaniappan K."/>
            <person name="Land M."/>
            <person name="Hauser L."/>
            <person name="Chang Y.J."/>
            <person name="Jeffries C.D."/>
            <person name="Brambilla E.M."/>
            <person name="Kopitz M."/>
            <person name="Rohde M."/>
            <person name="Goker M."/>
            <person name="Tindall B.J."/>
            <person name="Detter J.C."/>
            <person name="Woyke T."/>
            <person name="Bristow J."/>
            <person name="Eisen J.A."/>
            <person name="Markowitz V."/>
            <person name="Hugenholtz P."/>
            <person name="Klenk H.P."/>
            <person name="Kyrpides N.C."/>
        </authorList>
    </citation>
    <scope>NUCLEOTIDE SEQUENCE [LARGE SCALE GENOMIC DNA]</scope>
    <source>
        <strain evidence="8">ATCC 43766 / DSM 16922 / JCM 21250 / NBRC 16016 / NCTC 11634 / CL345/78</strain>
    </source>
</reference>
<keyword evidence="3" id="KW-0805">Transcription regulation</keyword>
<evidence type="ECO:0000313" key="7">
    <source>
        <dbReference type="EMBL" id="ADX67275.1"/>
    </source>
</evidence>
<keyword evidence="8" id="KW-1185">Reference proteome</keyword>
<dbReference type="PROSITE" id="PS00676">
    <property type="entry name" value="SIGMA54_INTERACT_2"/>
    <property type="match status" value="1"/>
</dbReference>
<evidence type="ECO:0000259" key="6">
    <source>
        <dbReference type="PROSITE" id="PS50045"/>
    </source>
</evidence>
<dbReference type="GO" id="GO:0006355">
    <property type="term" value="P:regulation of DNA-templated transcription"/>
    <property type="evidence" value="ECO:0007669"/>
    <property type="project" value="InterPro"/>
</dbReference>
<evidence type="ECO:0000256" key="5">
    <source>
        <dbReference type="ARBA" id="ARBA00023163"/>
    </source>
</evidence>
<dbReference type="InterPro" id="IPR025943">
    <property type="entry name" value="Sigma_54_int_dom_ATP-bd_2"/>
</dbReference>
<dbReference type="Gene3D" id="1.10.10.60">
    <property type="entry name" value="Homeodomain-like"/>
    <property type="match status" value="1"/>
</dbReference>
<proteinExistence type="predicted"/>
<reference evidence="8" key="2">
    <citation type="journal article" date="2011" name="Stand. Genomic Sci.">
        <title>Complete genome sequence of Weeksella virosa type strain (9751T).</title>
        <authorList>
            <person name="Lang E."/>
            <person name="Teshima H."/>
            <person name="Lucas S."/>
            <person name="Lapidus A."/>
            <person name="Hammon N."/>
            <person name="Deshpande S."/>
            <person name="Nolan M."/>
            <person name="Cheng J."/>
            <person name="Pitluck S."/>
            <person name="Liolios K."/>
            <person name="Pagani I."/>
            <person name="Mikhailova N."/>
            <person name="Ivanova N."/>
            <person name="Mavromatis K."/>
            <person name="Pati A."/>
            <person name="Tapia R."/>
            <person name="Han C."/>
            <person name="Goodwin L."/>
            <person name="Chen A."/>
            <person name="Palaniappan K."/>
            <person name="Land M."/>
            <person name="Hauser L."/>
            <person name="Chang Y."/>
            <person name="Jeffries C."/>
            <person name="Brambilla E."/>
            <person name="Kopitz M."/>
            <person name="Rohde M."/>
            <person name="Goker M."/>
            <person name="Tindall B."/>
            <person name="Detter J."/>
            <person name="Woyke T."/>
            <person name="Bristow J."/>
            <person name="Eisen J."/>
            <person name="Markowitz V."/>
            <person name="Hugenholtz P."/>
            <person name="Klenk H."/>
            <person name="Kyrpides N."/>
        </authorList>
    </citation>
    <scope>NUCLEOTIDE SEQUENCE [LARGE SCALE GENOMIC DNA]</scope>
    <source>
        <strain evidence="8">ATCC 43766 / DSM 16922 / JCM 21250 / NBRC 16016 / NCTC 11634 / CL345/78</strain>
    </source>
</reference>
<dbReference type="PRINTS" id="PR01590">
    <property type="entry name" value="HTHFIS"/>
</dbReference>
<keyword evidence="1" id="KW-0547">Nucleotide-binding</keyword>
<dbReference type="Proteomes" id="UP000008641">
    <property type="component" value="Chromosome"/>
</dbReference>
<dbReference type="Pfam" id="PF25601">
    <property type="entry name" value="AAA_lid_14"/>
    <property type="match status" value="1"/>
</dbReference>
<dbReference type="HOGENOM" id="CLU_000445_119_0_10"/>
<feature type="domain" description="Sigma-54 factor interaction" evidence="6">
    <location>
        <begin position="13"/>
        <end position="242"/>
    </location>
</feature>
<dbReference type="InterPro" id="IPR003593">
    <property type="entry name" value="AAA+_ATPase"/>
</dbReference>
<dbReference type="InterPro" id="IPR027417">
    <property type="entry name" value="P-loop_NTPase"/>
</dbReference>
<dbReference type="SUPFAM" id="SSF52540">
    <property type="entry name" value="P-loop containing nucleoside triphosphate hydrolases"/>
    <property type="match status" value="1"/>
</dbReference>
<sequence length="419" mass="47936">MDSLQTIKQRFGIIGNNIALNRALEKSIQVAPTDISVLVIGESGVGKEFIPKIIHNQSARKHNQYIAVNCGAIPEGTIDSELFGHEKGAFTGATQTRKGYFEVADGGTIFLDEVGELPLSTQVRLLRVLETGEFMKVGSSEMQKTNVRIVAATNVKLQQAIEKGKFREDLYYRLNTVQVDMPPLRERKEDIVLLFRKFASDFALKYRMPHLELSPEAANYITNYYWPGNIRQLRNFAEQVSVVEKERVLSLEKTMSYLPQNTLPVLMNQQKESQQTDFRERDLLYKVLFDMKKDLNDLRALTLDLINQKDSNGFSGNTQELINKVYQNNPSETFNNQLGIITSPSQNEVEAHPYEYTDSDDFYEIQSIEEEPVNLSIQDTEKELIKLALEKYNGKRKLAADELGISERTLYRKIKQYNL</sequence>
<keyword evidence="5" id="KW-0804">Transcription</keyword>
<dbReference type="GO" id="GO:0043565">
    <property type="term" value="F:sequence-specific DNA binding"/>
    <property type="evidence" value="ECO:0007669"/>
    <property type="project" value="InterPro"/>
</dbReference>
<dbReference type="AlphaFoldDB" id="F0NZL6"/>
<organism evidence="7 8">
    <name type="scientific">Weeksella virosa (strain ATCC 43766 / DSM 16922 / JCM 21250 / CCUG 30538 / CDC 9751 / IAM 14551 / NBRC 16016 / NCTC 11634 / CL345/78)</name>
    <dbReference type="NCBI Taxonomy" id="865938"/>
    <lineage>
        <taxon>Bacteria</taxon>
        <taxon>Pseudomonadati</taxon>
        <taxon>Bacteroidota</taxon>
        <taxon>Flavobacteriia</taxon>
        <taxon>Flavobacteriales</taxon>
        <taxon>Weeksellaceae</taxon>
        <taxon>Weeksella</taxon>
    </lineage>
</organism>
<dbReference type="Pfam" id="PF00158">
    <property type="entry name" value="Sigma54_activat"/>
    <property type="match status" value="1"/>
</dbReference>
<dbReference type="RefSeq" id="WP_013597667.1">
    <property type="nucleotide sequence ID" value="NC_015144.1"/>
</dbReference>
<dbReference type="EMBL" id="CP002455">
    <property type="protein sequence ID" value="ADX67275.1"/>
    <property type="molecule type" value="Genomic_DNA"/>
</dbReference>
<dbReference type="PROSITE" id="PS00675">
    <property type="entry name" value="SIGMA54_INTERACT_1"/>
    <property type="match status" value="1"/>
</dbReference>
<dbReference type="PANTHER" id="PTHR32071:SF121">
    <property type="entry name" value="SIGMA L-DEPENDENT TRANSCRIPTIONAL REGULATOR YQIR-RELATED"/>
    <property type="match status" value="1"/>
</dbReference>
<dbReference type="Gene3D" id="1.10.8.60">
    <property type="match status" value="1"/>
</dbReference>
<dbReference type="SUPFAM" id="SSF46689">
    <property type="entry name" value="Homeodomain-like"/>
    <property type="match status" value="1"/>
</dbReference>
<dbReference type="InterPro" id="IPR002197">
    <property type="entry name" value="HTH_Fis"/>
</dbReference>
<dbReference type="Pfam" id="PF02954">
    <property type="entry name" value="HTH_8"/>
    <property type="match status" value="1"/>
</dbReference>
<dbReference type="Gene3D" id="3.40.50.300">
    <property type="entry name" value="P-loop containing nucleotide triphosphate hydrolases"/>
    <property type="match status" value="1"/>
</dbReference>
<evidence type="ECO:0000256" key="3">
    <source>
        <dbReference type="ARBA" id="ARBA00023015"/>
    </source>
</evidence>
<evidence type="ECO:0000256" key="1">
    <source>
        <dbReference type="ARBA" id="ARBA00022741"/>
    </source>
</evidence>
<evidence type="ECO:0000256" key="4">
    <source>
        <dbReference type="ARBA" id="ARBA00023125"/>
    </source>
</evidence>
<dbReference type="eggNOG" id="COG2204">
    <property type="taxonomic scope" value="Bacteria"/>
</dbReference>
<dbReference type="SMART" id="SM00382">
    <property type="entry name" value="AAA"/>
    <property type="match status" value="1"/>
</dbReference>
<dbReference type="InterPro" id="IPR058031">
    <property type="entry name" value="AAA_lid_NorR"/>
</dbReference>
<dbReference type="InterPro" id="IPR009057">
    <property type="entry name" value="Homeodomain-like_sf"/>
</dbReference>
<dbReference type="FunFam" id="3.40.50.300:FF:000006">
    <property type="entry name" value="DNA-binding transcriptional regulator NtrC"/>
    <property type="match status" value="1"/>
</dbReference>
<dbReference type="KEGG" id="wvi:Weevi_0556"/>
<dbReference type="CDD" id="cd00009">
    <property type="entry name" value="AAA"/>
    <property type="match status" value="1"/>
</dbReference>
<keyword evidence="2" id="KW-0067">ATP-binding</keyword>
<dbReference type="PROSITE" id="PS50045">
    <property type="entry name" value="SIGMA54_INTERACT_4"/>
    <property type="match status" value="1"/>
</dbReference>
<dbReference type="GO" id="GO:0005524">
    <property type="term" value="F:ATP binding"/>
    <property type="evidence" value="ECO:0007669"/>
    <property type="project" value="UniProtKB-KW"/>
</dbReference>
<gene>
    <name evidence="7" type="ordered locus">Weevi_0556</name>
</gene>
<dbReference type="InterPro" id="IPR025944">
    <property type="entry name" value="Sigma_54_int_dom_CS"/>
</dbReference>
<dbReference type="STRING" id="865938.Weevi_0556"/>
<dbReference type="PANTHER" id="PTHR32071">
    <property type="entry name" value="TRANSCRIPTIONAL REGULATORY PROTEIN"/>
    <property type="match status" value="1"/>
</dbReference>
<dbReference type="PROSITE" id="PS00688">
    <property type="entry name" value="SIGMA54_INTERACT_3"/>
    <property type="match status" value="1"/>
</dbReference>
<accession>F0NZL6</accession>
<name>F0NZL6_WEEVC</name>